<proteinExistence type="predicted"/>
<organism evidence="2 3">
    <name type="scientific">Brassica cretica</name>
    <name type="common">Mustard</name>
    <dbReference type="NCBI Taxonomy" id="69181"/>
    <lineage>
        <taxon>Eukaryota</taxon>
        <taxon>Viridiplantae</taxon>
        <taxon>Streptophyta</taxon>
        <taxon>Embryophyta</taxon>
        <taxon>Tracheophyta</taxon>
        <taxon>Spermatophyta</taxon>
        <taxon>Magnoliopsida</taxon>
        <taxon>eudicotyledons</taxon>
        <taxon>Gunneridae</taxon>
        <taxon>Pentapetalae</taxon>
        <taxon>rosids</taxon>
        <taxon>malvids</taxon>
        <taxon>Brassicales</taxon>
        <taxon>Brassicaceae</taxon>
        <taxon>Brassiceae</taxon>
        <taxon>Brassica</taxon>
    </lineage>
</organism>
<accession>A0A8S9R2I1</accession>
<dbReference type="EMBL" id="QGKX02000996">
    <property type="protein sequence ID" value="KAF3557099.1"/>
    <property type="molecule type" value="Genomic_DNA"/>
</dbReference>
<evidence type="ECO:0000313" key="3">
    <source>
        <dbReference type="Proteomes" id="UP000712600"/>
    </source>
</evidence>
<reference evidence="2" key="1">
    <citation type="submission" date="2019-12" db="EMBL/GenBank/DDBJ databases">
        <title>Genome sequencing and annotation of Brassica cretica.</title>
        <authorList>
            <person name="Studholme D.J."/>
            <person name="Sarris P."/>
        </authorList>
    </citation>
    <scope>NUCLEOTIDE SEQUENCE</scope>
    <source>
        <strain evidence="2">PFS-109/04</strain>
        <tissue evidence="2">Leaf</tissue>
    </source>
</reference>
<sequence length="189" mass="20522">MTSYSLHIAIPHLPSSSPSASLHGLIANTFSSLLIDHACRPQLLFMPSSPNHITHDLSLMAHRQINRDKAEGYPHRQAHLPSSSPKLITQAHHPSSSPTTSYSLHIAIPHRPSSSPSDSLHGLIANTFSSLLIDHSCCPQLLFMPSSPNHITHDLSLMAHPPCPVTHGSSPMTCHSWLIATSSIHHVLV</sequence>
<feature type="compositionally biased region" description="Low complexity" evidence="1">
    <location>
        <begin position="92"/>
        <end position="101"/>
    </location>
</feature>
<evidence type="ECO:0000256" key="1">
    <source>
        <dbReference type="SAM" id="MobiDB-lite"/>
    </source>
</evidence>
<evidence type="ECO:0000313" key="2">
    <source>
        <dbReference type="EMBL" id="KAF3557099.1"/>
    </source>
</evidence>
<dbReference type="AlphaFoldDB" id="A0A8S9R2I1"/>
<comment type="caution">
    <text evidence="2">The sequence shown here is derived from an EMBL/GenBank/DDBJ whole genome shotgun (WGS) entry which is preliminary data.</text>
</comment>
<gene>
    <name evidence="2" type="ORF">F2Q69_00013235</name>
</gene>
<name>A0A8S9R2I1_BRACR</name>
<dbReference type="Proteomes" id="UP000712600">
    <property type="component" value="Unassembled WGS sequence"/>
</dbReference>
<protein>
    <submittedName>
        <fullName evidence="2">Uncharacterized protein</fullName>
    </submittedName>
</protein>
<feature type="region of interest" description="Disordered" evidence="1">
    <location>
        <begin position="71"/>
        <end position="101"/>
    </location>
</feature>